<evidence type="ECO:0000313" key="8">
    <source>
        <dbReference type="EMBL" id="VAW98909.1"/>
    </source>
</evidence>
<proteinExistence type="predicted"/>
<keyword evidence="2" id="KW-1003">Cell membrane</keyword>
<organism evidence="8">
    <name type="scientific">hydrothermal vent metagenome</name>
    <dbReference type="NCBI Taxonomy" id="652676"/>
    <lineage>
        <taxon>unclassified sequences</taxon>
        <taxon>metagenomes</taxon>
        <taxon>ecological metagenomes</taxon>
    </lineage>
</organism>
<dbReference type="Pfam" id="PF13567">
    <property type="entry name" value="DUF4131"/>
    <property type="match status" value="1"/>
</dbReference>
<dbReference type="Pfam" id="PF03772">
    <property type="entry name" value="Competence"/>
    <property type="match status" value="1"/>
</dbReference>
<dbReference type="Gene3D" id="3.60.15.10">
    <property type="entry name" value="Ribonuclease Z/Hydroxyacylglutathione hydrolase-like"/>
    <property type="match status" value="1"/>
</dbReference>
<dbReference type="InterPro" id="IPR004477">
    <property type="entry name" value="ComEC_N"/>
</dbReference>
<evidence type="ECO:0000256" key="5">
    <source>
        <dbReference type="ARBA" id="ARBA00023136"/>
    </source>
</evidence>
<dbReference type="CDD" id="cd07731">
    <property type="entry name" value="ComA-like_MBL-fold"/>
    <property type="match status" value="1"/>
</dbReference>
<sequence length="788" mass="86345">MRAAALGFLAGTWMLQQLASLPDRRWPLLLPVVLLFLWRTATMRFTRVRLAGFALLGFLWAVAVGHSMSAGGLNPVLEGRDVLVEGTIVSLPDSLGHRSRFQFQTERLWLADESFPSTDRSTESLPGKLLLNWYRDAPPLQVGERWRLRLRLKQPNGFMNPGGFDYEGWLFGQGVRAKGYVRKAQADDENRRLQAASGHVVDRLRQTLRDGIRSTLAGHPQTGLVTALAVGDRSAIEDTQWDMLIRTGTNHLLAISGLHVGLVSGMVFFLMRWLWSRSARASLHWPAPKAAAVAALLAATIYAALAGFAVPTQRALAMVAVVMLALILQRQTRPSSLLALALLVVLVIDPLAVLAPGFWLSFAAVAAILLGMSGRIGGTRGWRSWGRVQWVVTLGLLPLLILLFQRASLVAPLANLLAVPWVSLLTVPLTLLGSLLWLLFPTLGGWLLSAAAWSLSALWWVLEWLGAWSLAQWTQSAPLAWAVVSALVGVILLILPRGFPARWLGWVWLLPLLVVRPPMPPPGEAEFTLLDVGQGLAAVVHTHSHVLVFDTGPRFPSGFNTGEVVIAPFLRQRGLTGLDMLIVSHGDNDHIGGALPLAAELSPAQVLSSVPQRLAELGAEPCLGGMRWEWDGVGFELLHPQVDFAAGRRQGNNRSCVLRVTTTGGSVLITGDIEQLAETHLLASQPDRLAADILVVPHHGSRTSSSEAFIDAVAPQFALFPVGYRNRYGHPKAEIVERYRQRDIRLLDSASHGAIRFRLGEPGGLRLVDTWRQSARRYWHRESGEFDG</sequence>
<dbReference type="PANTHER" id="PTHR30619">
    <property type="entry name" value="DNA INTERNALIZATION/COMPETENCE PROTEIN COMEC/REC2"/>
    <property type="match status" value="1"/>
</dbReference>
<keyword evidence="5 6" id="KW-0472">Membrane</keyword>
<dbReference type="EMBL" id="UOFU01000155">
    <property type="protein sequence ID" value="VAW98909.1"/>
    <property type="molecule type" value="Genomic_DNA"/>
</dbReference>
<evidence type="ECO:0000256" key="3">
    <source>
        <dbReference type="ARBA" id="ARBA00022692"/>
    </source>
</evidence>
<dbReference type="PANTHER" id="PTHR30619:SF1">
    <property type="entry name" value="RECOMBINATION PROTEIN 2"/>
    <property type="match status" value="1"/>
</dbReference>
<dbReference type="GO" id="GO:0030420">
    <property type="term" value="P:establishment of competence for transformation"/>
    <property type="evidence" value="ECO:0007669"/>
    <property type="project" value="InterPro"/>
</dbReference>
<comment type="subcellular location">
    <subcellularLocation>
        <location evidence="1">Cell membrane</location>
        <topology evidence="1">Multi-pass membrane protein</topology>
    </subcellularLocation>
</comment>
<dbReference type="GO" id="GO:0005886">
    <property type="term" value="C:plasma membrane"/>
    <property type="evidence" value="ECO:0007669"/>
    <property type="project" value="UniProtKB-SubCell"/>
</dbReference>
<name>A0A3B1AKN6_9ZZZZ</name>
<dbReference type="InterPro" id="IPR025405">
    <property type="entry name" value="DUF4131"/>
</dbReference>
<dbReference type="SMART" id="SM00849">
    <property type="entry name" value="Lactamase_B"/>
    <property type="match status" value="1"/>
</dbReference>
<feature type="domain" description="Metallo-beta-lactamase" evidence="7">
    <location>
        <begin position="534"/>
        <end position="724"/>
    </location>
</feature>
<evidence type="ECO:0000256" key="6">
    <source>
        <dbReference type="SAM" id="Phobius"/>
    </source>
</evidence>
<feature type="transmembrane region" description="Helical" evidence="6">
    <location>
        <begin position="358"/>
        <end position="376"/>
    </location>
</feature>
<dbReference type="Pfam" id="PF00753">
    <property type="entry name" value="Lactamase_B"/>
    <property type="match status" value="1"/>
</dbReference>
<evidence type="ECO:0000259" key="7">
    <source>
        <dbReference type="SMART" id="SM00849"/>
    </source>
</evidence>
<dbReference type="NCBIfam" id="TIGR00360">
    <property type="entry name" value="ComEC_N-term"/>
    <property type="match status" value="1"/>
</dbReference>
<feature type="transmembrane region" description="Helical" evidence="6">
    <location>
        <begin position="335"/>
        <end position="352"/>
    </location>
</feature>
<dbReference type="InterPro" id="IPR035681">
    <property type="entry name" value="ComA-like_MBL"/>
</dbReference>
<evidence type="ECO:0000256" key="1">
    <source>
        <dbReference type="ARBA" id="ARBA00004651"/>
    </source>
</evidence>
<accession>A0A3B1AKN6</accession>
<keyword evidence="4 6" id="KW-1133">Transmembrane helix</keyword>
<reference evidence="8" key="1">
    <citation type="submission" date="2018-06" db="EMBL/GenBank/DDBJ databases">
        <authorList>
            <person name="Zhirakovskaya E."/>
        </authorList>
    </citation>
    <scope>NUCLEOTIDE SEQUENCE</scope>
</reference>
<feature type="transmembrane region" description="Helical" evidence="6">
    <location>
        <begin position="388"/>
        <end position="407"/>
    </location>
</feature>
<dbReference type="InterPro" id="IPR004797">
    <property type="entry name" value="Competence_ComEC/Rec2"/>
</dbReference>
<dbReference type="InterPro" id="IPR052159">
    <property type="entry name" value="Competence_DNA_uptake"/>
</dbReference>
<feature type="transmembrane region" description="Helical" evidence="6">
    <location>
        <begin position="419"/>
        <end position="439"/>
    </location>
</feature>
<feature type="transmembrane region" description="Helical" evidence="6">
    <location>
        <begin position="48"/>
        <end position="68"/>
    </location>
</feature>
<keyword evidence="3 6" id="KW-0812">Transmembrane</keyword>
<feature type="transmembrane region" description="Helical" evidence="6">
    <location>
        <begin position="446"/>
        <end position="467"/>
    </location>
</feature>
<feature type="transmembrane region" description="Helical" evidence="6">
    <location>
        <begin position="479"/>
        <end position="496"/>
    </location>
</feature>
<feature type="transmembrane region" description="Helical" evidence="6">
    <location>
        <begin position="252"/>
        <end position="275"/>
    </location>
</feature>
<dbReference type="NCBIfam" id="TIGR00361">
    <property type="entry name" value="ComEC_Rec2"/>
    <property type="match status" value="1"/>
</dbReference>
<evidence type="ECO:0000256" key="4">
    <source>
        <dbReference type="ARBA" id="ARBA00022989"/>
    </source>
</evidence>
<feature type="transmembrane region" description="Helical" evidence="6">
    <location>
        <begin position="287"/>
        <end position="305"/>
    </location>
</feature>
<dbReference type="InterPro" id="IPR001279">
    <property type="entry name" value="Metallo-B-lactamas"/>
</dbReference>
<feature type="transmembrane region" description="Helical" evidence="6">
    <location>
        <begin position="503"/>
        <end position="519"/>
    </location>
</feature>
<dbReference type="InterPro" id="IPR036866">
    <property type="entry name" value="RibonucZ/Hydroxyglut_hydro"/>
</dbReference>
<dbReference type="AlphaFoldDB" id="A0A3B1AKN6"/>
<protein>
    <submittedName>
        <fullName evidence="8">DNA internalization-related competence protein ComEC/Rec2</fullName>
    </submittedName>
</protein>
<evidence type="ECO:0000256" key="2">
    <source>
        <dbReference type="ARBA" id="ARBA00022475"/>
    </source>
</evidence>
<dbReference type="SUPFAM" id="SSF56281">
    <property type="entry name" value="Metallo-hydrolase/oxidoreductase"/>
    <property type="match status" value="1"/>
</dbReference>
<gene>
    <name evidence="8" type="ORF">MNBD_GAMMA20-560</name>
</gene>